<keyword evidence="3" id="KW-1185">Reference proteome</keyword>
<feature type="chain" id="PRO_5022825673" evidence="1">
    <location>
        <begin position="18"/>
        <end position="228"/>
    </location>
</feature>
<accession>A0A5D8Z9R3</accession>
<feature type="signal peptide" evidence="1">
    <location>
        <begin position="1"/>
        <end position="17"/>
    </location>
</feature>
<dbReference type="EMBL" id="VTRV01000012">
    <property type="protein sequence ID" value="TZF91306.1"/>
    <property type="molecule type" value="Genomic_DNA"/>
</dbReference>
<comment type="caution">
    <text evidence="2">The sequence shown here is derived from an EMBL/GenBank/DDBJ whole genome shotgun (WGS) entry which is preliminary data.</text>
</comment>
<gene>
    <name evidence="2" type="ORF">FW784_02235</name>
</gene>
<reference evidence="2 3" key="1">
    <citation type="submission" date="2019-08" db="EMBL/GenBank/DDBJ databases">
        <title>Draft genome sequence of Lysobacter sp. UKS-15.</title>
        <authorList>
            <person name="Im W.-T."/>
        </authorList>
    </citation>
    <scope>NUCLEOTIDE SEQUENCE [LARGE SCALE GENOMIC DNA]</scope>
    <source>
        <strain evidence="2 3">UKS-15</strain>
    </source>
</reference>
<dbReference type="Proteomes" id="UP000323164">
    <property type="component" value="Unassembled WGS sequence"/>
</dbReference>
<sequence>MPLRTTLLSIGTFSALAATSMVSGHRAPSAVPAAAPVAASASRLEPAAKVDDAVAAAVIESITRQFDTTDVVVQLARVNVRPASIQDRQVTGEGRLRIDGAGEWIPFHFDAMYDTASAEVSYPQLDLGGGASAPVRGGSPIAASLDQQVTRAMKSEFQSQPVRWSMRAIRATDLGRFTRVQGSGVADFGSDGSSPAQVEGLYDTIAKRWVRVHYELGPAPAGSAFASL</sequence>
<evidence type="ECO:0000256" key="1">
    <source>
        <dbReference type="SAM" id="SignalP"/>
    </source>
</evidence>
<dbReference type="RefSeq" id="WP_149351730.1">
    <property type="nucleotide sequence ID" value="NZ_VTRV01000012.1"/>
</dbReference>
<dbReference type="OrthoDB" id="6019292at2"/>
<organism evidence="2 3">
    <name type="scientific">Cognatilysobacter lacus</name>
    <dbReference type="NCBI Taxonomy" id="1643323"/>
    <lineage>
        <taxon>Bacteria</taxon>
        <taxon>Pseudomonadati</taxon>
        <taxon>Pseudomonadota</taxon>
        <taxon>Gammaproteobacteria</taxon>
        <taxon>Lysobacterales</taxon>
        <taxon>Lysobacteraceae</taxon>
        <taxon>Cognatilysobacter</taxon>
    </lineage>
</organism>
<keyword evidence="1" id="KW-0732">Signal</keyword>
<evidence type="ECO:0000313" key="2">
    <source>
        <dbReference type="EMBL" id="TZF91306.1"/>
    </source>
</evidence>
<protein>
    <submittedName>
        <fullName evidence="2">Uncharacterized protein</fullName>
    </submittedName>
</protein>
<proteinExistence type="predicted"/>
<evidence type="ECO:0000313" key="3">
    <source>
        <dbReference type="Proteomes" id="UP000323164"/>
    </source>
</evidence>
<dbReference type="AlphaFoldDB" id="A0A5D8Z9R3"/>
<name>A0A5D8Z9R3_9GAMM</name>